<dbReference type="GO" id="GO:0005829">
    <property type="term" value="C:cytosol"/>
    <property type="evidence" value="ECO:0007669"/>
    <property type="project" value="TreeGrafter"/>
</dbReference>
<evidence type="ECO:0008006" key="3">
    <source>
        <dbReference type="Google" id="ProtNLM"/>
    </source>
</evidence>
<dbReference type="PANTHER" id="PTHR13554">
    <property type="entry name" value="26S PROTEASOME NON-ATPASE REGULATORY SUBUNIT 5-RELATED"/>
    <property type="match status" value="1"/>
</dbReference>
<dbReference type="OrthoDB" id="10250600at2759"/>
<dbReference type="AlphaFoldDB" id="A0A9D4UK74"/>
<dbReference type="Gene3D" id="1.25.10.10">
    <property type="entry name" value="Leucine-rich Repeat Variant"/>
    <property type="match status" value="2"/>
</dbReference>
<dbReference type="PANTHER" id="PTHR13554:SF10">
    <property type="entry name" value="26S PROTEASOME NON-ATPASE REGULATORY SUBUNIT 5"/>
    <property type="match status" value="1"/>
</dbReference>
<name>A0A9D4UK74_ADICA</name>
<accession>A0A9D4UK74</accession>
<keyword evidence="2" id="KW-1185">Reference proteome</keyword>
<dbReference type="SUPFAM" id="SSF48371">
    <property type="entry name" value="ARM repeat"/>
    <property type="match status" value="1"/>
</dbReference>
<dbReference type="InterPro" id="IPR016024">
    <property type="entry name" value="ARM-type_fold"/>
</dbReference>
<dbReference type="EMBL" id="JABFUD020000015">
    <property type="protein sequence ID" value="KAI5069433.1"/>
    <property type="molecule type" value="Genomic_DNA"/>
</dbReference>
<comment type="caution">
    <text evidence="1">The sequence shown here is derived from an EMBL/GenBank/DDBJ whole genome shotgun (WGS) entry which is preliminary data.</text>
</comment>
<dbReference type="InterPro" id="IPR011989">
    <property type="entry name" value="ARM-like"/>
</dbReference>
<evidence type="ECO:0000313" key="2">
    <source>
        <dbReference type="Proteomes" id="UP000886520"/>
    </source>
</evidence>
<reference evidence="1" key="1">
    <citation type="submission" date="2021-01" db="EMBL/GenBank/DDBJ databases">
        <title>Adiantum capillus-veneris genome.</title>
        <authorList>
            <person name="Fang Y."/>
            <person name="Liao Q."/>
        </authorList>
    </citation>
    <scope>NUCLEOTIDE SEQUENCE</scope>
    <source>
        <strain evidence="1">H3</strain>
        <tissue evidence="1">Leaf</tissue>
    </source>
</reference>
<dbReference type="GO" id="GO:0043248">
    <property type="term" value="P:proteasome assembly"/>
    <property type="evidence" value="ECO:0007669"/>
    <property type="project" value="InterPro"/>
</dbReference>
<evidence type="ECO:0000313" key="1">
    <source>
        <dbReference type="EMBL" id="KAI5069433.1"/>
    </source>
</evidence>
<protein>
    <recommendedName>
        <fullName evidence="3">ARM repeat superfamily protein</fullName>
    </recommendedName>
</protein>
<dbReference type="Pfam" id="PF10508">
    <property type="entry name" value="Proteasom_PSMB"/>
    <property type="match status" value="1"/>
</dbReference>
<dbReference type="InterPro" id="IPR019538">
    <property type="entry name" value="PSMD5"/>
</dbReference>
<gene>
    <name evidence="1" type="ORF">GOP47_0015734</name>
</gene>
<organism evidence="1 2">
    <name type="scientific">Adiantum capillus-veneris</name>
    <name type="common">Maidenhair fern</name>
    <dbReference type="NCBI Taxonomy" id="13818"/>
    <lineage>
        <taxon>Eukaryota</taxon>
        <taxon>Viridiplantae</taxon>
        <taxon>Streptophyta</taxon>
        <taxon>Embryophyta</taxon>
        <taxon>Tracheophyta</taxon>
        <taxon>Polypodiopsida</taxon>
        <taxon>Polypodiidae</taxon>
        <taxon>Polypodiales</taxon>
        <taxon>Pteridineae</taxon>
        <taxon>Pteridaceae</taxon>
        <taxon>Vittarioideae</taxon>
        <taxon>Adiantum</taxon>
    </lineage>
</organism>
<proteinExistence type="predicted"/>
<sequence>METAITMDVDGLDLSALRSDASLLYSTPGLPSDAVADQFLNRYPLPALFRALEAGDELKNTLIPTLEKIFNTQAGGLALLQSLPYAAAGLETRSPSIRRMTCLGISKLIERSSDNEATLQALVSSNLTVLLLNTVTDRDESVASAGMEAIQNLAKTSFGTSVLFTGKQATAERLKDLVFNGQSLVRIRIFSIIASLFKTSKQVVLAIEESGVLRGLELELCNKDDVLAQMNALELLHEIALTSDGANFVVNGGLLQRLISTMGSTEVDPLVRSQSMMVAARLISPEGSGISVVPKLDAMSIVTSVNTYLRTLESSQIREREAAIDALGRIGMSKGGAELLLEASSGAALIIKAALGQKGGSEQLVSFHALAFIGGSERTEGPLLSNQAEELLRDLIFAGLNSSSRHSISELIQWLLQQAYETRLAVYRLIVPFAARSWFLRDVCSNDEVVNFLTDPHSEQSKEGMEWRHACCVAISTSLRNFDQVIQTKLQEVLEKFQTAVMRGPYLARDKPEARPLVVTQERF</sequence>
<dbReference type="Proteomes" id="UP000886520">
    <property type="component" value="Chromosome 15"/>
</dbReference>